<gene>
    <name evidence="1" type="ORF">BXY66_0376</name>
</gene>
<reference evidence="1 2" key="1">
    <citation type="submission" date="2019-03" db="EMBL/GenBank/DDBJ databases">
        <title>Genomic Encyclopedia of Archaeal and Bacterial Type Strains, Phase II (KMG-II): from individual species to whole genera.</title>
        <authorList>
            <person name="Goeker M."/>
        </authorList>
    </citation>
    <scope>NUCLEOTIDE SEQUENCE [LARGE SCALE GENOMIC DNA]</scope>
    <source>
        <strain evidence="1 2">DSM 26433</strain>
    </source>
</reference>
<evidence type="ECO:0000313" key="2">
    <source>
        <dbReference type="Proteomes" id="UP000295673"/>
    </source>
</evidence>
<name>A0A4R1NKY7_9RHOB</name>
<keyword evidence="2" id="KW-1185">Reference proteome</keyword>
<evidence type="ECO:0000313" key="1">
    <source>
        <dbReference type="EMBL" id="TCL08339.1"/>
    </source>
</evidence>
<protein>
    <submittedName>
        <fullName evidence="1">Uncharacterized protein</fullName>
    </submittedName>
</protein>
<dbReference type="AlphaFoldDB" id="A0A4R1NKY7"/>
<sequence length="166" mass="18925">MIVPCLPNSRLCHMAFQHFTLAINRAPNVAPLSADLLEHLAQVPSSVRVQGIECDRLLRIFDACIGPILLPQKTEQILNSCRWRVHVANLRNCPFRLKRHPFDKTATRSFWQSLSPHARHCHRIKRQANKVSIVRMTRSNVRLDIRRPSASPIGMLRTSGAIATRL</sequence>
<accession>A0A4R1NKY7</accession>
<organism evidence="1 2">
    <name type="scientific">Shimia isoporae</name>
    <dbReference type="NCBI Taxonomy" id="647720"/>
    <lineage>
        <taxon>Bacteria</taxon>
        <taxon>Pseudomonadati</taxon>
        <taxon>Pseudomonadota</taxon>
        <taxon>Alphaproteobacteria</taxon>
        <taxon>Rhodobacterales</taxon>
        <taxon>Roseobacteraceae</taxon>
    </lineage>
</organism>
<proteinExistence type="predicted"/>
<dbReference type="EMBL" id="SMGR01000001">
    <property type="protein sequence ID" value="TCL08339.1"/>
    <property type="molecule type" value="Genomic_DNA"/>
</dbReference>
<dbReference type="Proteomes" id="UP000295673">
    <property type="component" value="Unassembled WGS sequence"/>
</dbReference>
<comment type="caution">
    <text evidence="1">The sequence shown here is derived from an EMBL/GenBank/DDBJ whole genome shotgun (WGS) entry which is preliminary data.</text>
</comment>